<dbReference type="NCBIfam" id="TIGR04239">
    <property type="entry name" value="rhombo_GlpG"/>
    <property type="match status" value="1"/>
</dbReference>
<evidence type="ECO:0000256" key="8">
    <source>
        <dbReference type="ARBA" id="ARBA00023136"/>
    </source>
</evidence>
<dbReference type="Gene3D" id="1.20.1540.10">
    <property type="entry name" value="Rhomboid-like"/>
    <property type="match status" value="1"/>
</dbReference>
<protein>
    <submittedName>
        <fullName evidence="12">Rhomboid family intramembrane serine protease GlpG</fullName>
        <ecNumber evidence="12">3.4.21.105</ecNumber>
    </submittedName>
</protein>
<keyword evidence="4" id="KW-0997">Cell inner membrane</keyword>
<dbReference type="Gene3D" id="3.30.70.2350">
    <property type="match status" value="1"/>
</dbReference>
<keyword evidence="5 9" id="KW-0812">Transmembrane</keyword>
<feature type="transmembrane region" description="Helical" evidence="9">
    <location>
        <begin position="148"/>
        <end position="166"/>
    </location>
</feature>
<dbReference type="PANTHER" id="PTHR43731:SF14">
    <property type="entry name" value="PRESENILIN-ASSOCIATED RHOMBOID-LIKE PROTEIN, MITOCHONDRIAL"/>
    <property type="match status" value="1"/>
</dbReference>
<proteinExistence type="inferred from homology"/>
<evidence type="ECO:0000256" key="9">
    <source>
        <dbReference type="SAM" id="Phobius"/>
    </source>
</evidence>
<dbReference type="EMBL" id="JAHEPS010000008">
    <property type="protein sequence ID" value="MBT1446151.1"/>
    <property type="molecule type" value="Genomic_DNA"/>
</dbReference>
<dbReference type="InterPro" id="IPR050925">
    <property type="entry name" value="Rhomboid_protease_S54"/>
</dbReference>
<evidence type="ECO:0000256" key="2">
    <source>
        <dbReference type="ARBA" id="ARBA00009045"/>
    </source>
</evidence>
<dbReference type="Proteomes" id="UP001195903">
    <property type="component" value="Unassembled WGS sequence"/>
</dbReference>
<name>A0ABS5V6U2_9GAMM</name>
<dbReference type="Pfam" id="PF12122">
    <property type="entry name" value="Rhomboid_N"/>
    <property type="match status" value="1"/>
</dbReference>
<evidence type="ECO:0000256" key="3">
    <source>
        <dbReference type="ARBA" id="ARBA00022475"/>
    </source>
</evidence>
<dbReference type="GO" id="GO:0008233">
    <property type="term" value="F:peptidase activity"/>
    <property type="evidence" value="ECO:0007669"/>
    <property type="project" value="UniProtKB-KW"/>
</dbReference>
<dbReference type="InterPro" id="IPR035952">
    <property type="entry name" value="Rhomboid-like_sf"/>
</dbReference>
<evidence type="ECO:0000313" key="12">
    <source>
        <dbReference type="EMBL" id="MBT1446151.1"/>
    </source>
</evidence>
<feature type="transmembrane region" description="Helical" evidence="9">
    <location>
        <begin position="92"/>
        <end position="114"/>
    </location>
</feature>
<organism evidence="12 13">
    <name type="scientific">Shewanella jiangmenensis</name>
    <dbReference type="NCBI Taxonomy" id="2837387"/>
    <lineage>
        <taxon>Bacteria</taxon>
        <taxon>Pseudomonadati</taxon>
        <taxon>Pseudomonadota</taxon>
        <taxon>Gammaproteobacteria</taxon>
        <taxon>Alteromonadales</taxon>
        <taxon>Shewanellaceae</taxon>
        <taxon>Shewanella</taxon>
    </lineage>
</organism>
<dbReference type="PANTHER" id="PTHR43731">
    <property type="entry name" value="RHOMBOID PROTEASE"/>
    <property type="match status" value="1"/>
</dbReference>
<dbReference type="SUPFAM" id="SSF144091">
    <property type="entry name" value="Rhomboid-like"/>
    <property type="match status" value="1"/>
</dbReference>
<reference evidence="12 13" key="1">
    <citation type="submission" date="2021-05" db="EMBL/GenBank/DDBJ databases">
        <title>Shewanella sp. JM162201.</title>
        <authorList>
            <person name="Xu S."/>
            <person name="Li A."/>
        </authorList>
    </citation>
    <scope>NUCLEOTIDE SEQUENCE [LARGE SCALE GENOMIC DNA]</scope>
    <source>
        <strain evidence="12 13">JM162201</strain>
    </source>
</reference>
<evidence type="ECO:0000256" key="7">
    <source>
        <dbReference type="ARBA" id="ARBA00022989"/>
    </source>
</evidence>
<evidence type="ECO:0000256" key="5">
    <source>
        <dbReference type="ARBA" id="ARBA00022692"/>
    </source>
</evidence>
<feature type="transmembrane region" description="Helical" evidence="9">
    <location>
        <begin position="178"/>
        <end position="196"/>
    </location>
</feature>
<keyword evidence="12" id="KW-0645">Protease</keyword>
<dbReference type="InterPro" id="IPR022764">
    <property type="entry name" value="Peptidase_S54_rhomboid_dom"/>
</dbReference>
<dbReference type="InterPro" id="IPR038236">
    <property type="entry name" value="GlpG_N_sf"/>
</dbReference>
<evidence type="ECO:0000313" key="13">
    <source>
        <dbReference type="Proteomes" id="UP001195903"/>
    </source>
</evidence>
<dbReference type="EC" id="3.4.21.105" evidence="12"/>
<keyword evidence="8 9" id="KW-0472">Membrane</keyword>
<accession>A0ABS5V6U2</accession>
<feature type="domain" description="Peptidase S54 GlpG peptidase N-terminal" evidence="11">
    <location>
        <begin position="1"/>
        <end position="83"/>
    </location>
</feature>
<evidence type="ECO:0000259" key="10">
    <source>
        <dbReference type="Pfam" id="PF01694"/>
    </source>
</evidence>
<dbReference type="Pfam" id="PF01694">
    <property type="entry name" value="Rhomboid"/>
    <property type="match status" value="1"/>
</dbReference>
<evidence type="ECO:0000256" key="1">
    <source>
        <dbReference type="ARBA" id="ARBA00004141"/>
    </source>
</evidence>
<sequence>MMEFGRLPNPRAAQALVDYLKSQGIECHQTFLDDVVVLSVVSASDLSAAQAEFARFRQNPLDEKYLAASWESGTTSSHLDYGAPGLSLLSRFITGAGPLTLVIFALCVLVYAALNLGFGDQTFALLSFFGATGTFQASELWRVFTPTLLHFSLMHISFNLLWWWFLGGRIETRIGTKPLLILLLVAGTVPNIAQYFLTGPNFGGLSGVVYAVAGYSWLMGVRKPSAGISLPASYMGFMVLWMVLGFFDVLGLSMANAAHLGGLMVGLLQALWDSRKTR</sequence>
<evidence type="ECO:0000259" key="11">
    <source>
        <dbReference type="Pfam" id="PF12122"/>
    </source>
</evidence>
<keyword evidence="7 9" id="KW-1133">Transmembrane helix</keyword>
<dbReference type="GO" id="GO:0006508">
    <property type="term" value="P:proteolysis"/>
    <property type="evidence" value="ECO:0007669"/>
    <property type="project" value="UniProtKB-KW"/>
</dbReference>
<evidence type="ECO:0000256" key="6">
    <source>
        <dbReference type="ARBA" id="ARBA00022801"/>
    </source>
</evidence>
<keyword evidence="13" id="KW-1185">Reference proteome</keyword>
<feature type="transmembrane region" description="Helical" evidence="9">
    <location>
        <begin position="253"/>
        <end position="272"/>
    </location>
</feature>
<keyword evidence="3" id="KW-1003">Cell membrane</keyword>
<comment type="caution">
    <text evidence="12">The sequence shown here is derived from an EMBL/GenBank/DDBJ whole genome shotgun (WGS) entry which is preliminary data.</text>
</comment>
<keyword evidence="6 12" id="KW-0378">Hydrolase</keyword>
<dbReference type="InterPro" id="IPR023662">
    <property type="entry name" value="Rhomboid_protease_GlpG"/>
</dbReference>
<feature type="domain" description="Peptidase S54 rhomboid" evidence="10">
    <location>
        <begin position="138"/>
        <end position="272"/>
    </location>
</feature>
<comment type="similarity">
    <text evidence="2">Belongs to the peptidase S54 family.</text>
</comment>
<feature type="transmembrane region" description="Helical" evidence="9">
    <location>
        <begin position="228"/>
        <end position="247"/>
    </location>
</feature>
<gene>
    <name evidence="12" type="primary">glpG</name>
    <name evidence="12" type="ORF">KJI95_16765</name>
</gene>
<comment type="subcellular location">
    <subcellularLocation>
        <location evidence="1">Membrane</location>
        <topology evidence="1">Multi-pass membrane protein</topology>
    </subcellularLocation>
</comment>
<dbReference type="InterPro" id="IPR022732">
    <property type="entry name" value="Peptidase_S54_GlpG_N"/>
</dbReference>
<evidence type="ECO:0000256" key="4">
    <source>
        <dbReference type="ARBA" id="ARBA00022519"/>
    </source>
</evidence>
<feature type="transmembrane region" description="Helical" evidence="9">
    <location>
        <begin position="202"/>
        <end position="221"/>
    </location>
</feature>